<gene>
    <name evidence="5" type="ORF">Esi_0142_0035</name>
</gene>
<protein>
    <recommendedName>
        <fullName evidence="4">PROP1-like PPR domain-containing protein</fullName>
    </recommendedName>
</protein>
<dbReference type="Pfam" id="PF13041">
    <property type="entry name" value="PPR_2"/>
    <property type="match status" value="1"/>
</dbReference>
<dbReference type="eggNOG" id="KOG4197">
    <property type="taxonomic scope" value="Eukaryota"/>
</dbReference>
<feature type="repeat" description="PPR" evidence="2">
    <location>
        <begin position="11"/>
        <end position="45"/>
    </location>
</feature>
<evidence type="ECO:0000313" key="5">
    <source>
        <dbReference type="EMBL" id="CBJ29291.1"/>
    </source>
</evidence>
<dbReference type="AlphaFoldDB" id="D7FK86"/>
<evidence type="ECO:0000256" key="3">
    <source>
        <dbReference type="SAM" id="MobiDB-lite"/>
    </source>
</evidence>
<dbReference type="OrthoDB" id="47432at2759"/>
<dbReference type="EMBL" id="FN649737">
    <property type="protein sequence ID" value="CBJ29291.1"/>
    <property type="molecule type" value="Genomic_DNA"/>
</dbReference>
<feature type="region of interest" description="Disordered" evidence="3">
    <location>
        <begin position="875"/>
        <end position="898"/>
    </location>
</feature>
<feature type="region of interest" description="Disordered" evidence="3">
    <location>
        <begin position="159"/>
        <end position="184"/>
    </location>
</feature>
<proteinExistence type="predicted"/>
<dbReference type="Gene3D" id="1.25.40.10">
    <property type="entry name" value="Tetratricopeptide repeat domain"/>
    <property type="match status" value="5"/>
</dbReference>
<dbReference type="NCBIfam" id="TIGR00756">
    <property type="entry name" value="PPR"/>
    <property type="match status" value="5"/>
</dbReference>
<evidence type="ECO:0000259" key="4">
    <source>
        <dbReference type="Pfam" id="PF17177"/>
    </source>
</evidence>
<evidence type="ECO:0000256" key="2">
    <source>
        <dbReference type="PROSITE-ProRule" id="PRU00708"/>
    </source>
</evidence>
<feature type="compositionally biased region" description="Gly residues" evidence="3">
    <location>
        <begin position="761"/>
        <end position="770"/>
    </location>
</feature>
<keyword evidence="1" id="KW-0677">Repeat</keyword>
<reference evidence="5 6" key="1">
    <citation type="journal article" date="2010" name="Nature">
        <title>The Ectocarpus genome and the independent evolution of multicellularity in brown algae.</title>
        <authorList>
            <person name="Cock J.M."/>
            <person name="Sterck L."/>
            <person name="Rouze P."/>
            <person name="Scornet D."/>
            <person name="Allen A.E."/>
            <person name="Amoutzias G."/>
            <person name="Anthouard V."/>
            <person name="Artiguenave F."/>
            <person name="Aury J.M."/>
            <person name="Badger J.H."/>
            <person name="Beszteri B."/>
            <person name="Billiau K."/>
            <person name="Bonnet E."/>
            <person name="Bothwell J.H."/>
            <person name="Bowler C."/>
            <person name="Boyen C."/>
            <person name="Brownlee C."/>
            <person name="Carrano C.J."/>
            <person name="Charrier B."/>
            <person name="Cho G.Y."/>
            <person name="Coelho S.M."/>
            <person name="Collen J."/>
            <person name="Corre E."/>
            <person name="Da Silva C."/>
            <person name="Delage L."/>
            <person name="Delaroque N."/>
            <person name="Dittami S.M."/>
            <person name="Doulbeau S."/>
            <person name="Elias M."/>
            <person name="Farnham G."/>
            <person name="Gachon C.M."/>
            <person name="Gschloessl B."/>
            <person name="Heesch S."/>
            <person name="Jabbari K."/>
            <person name="Jubin C."/>
            <person name="Kawai H."/>
            <person name="Kimura K."/>
            <person name="Kloareg B."/>
            <person name="Kupper F.C."/>
            <person name="Lang D."/>
            <person name="Le Bail A."/>
            <person name="Leblanc C."/>
            <person name="Lerouge P."/>
            <person name="Lohr M."/>
            <person name="Lopez P.J."/>
            <person name="Martens C."/>
            <person name="Maumus F."/>
            <person name="Michel G."/>
            <person name="Miranda-Saavedra D."/>
            <person name="Morales J."/>
            <person name="Moreau H."/>
            <person name="Motomura T."/>
            <person name="Nagasato C."/>
            <person name="Napoli C.A."/>
            <person name="Nelson D.R."/>
            <person name="Nyvall-Collen P."/>
            <person name="Peters A.F."/>
            <person name="Pommier C."/>
            <person name="Potin P."/>
            <person name="Poulain J."/>
            <person name="Quesneville H."/>
            <person name="Read B."/>
            <person name="Rensing S.A."/>
            <person name="Ritter A."/>
            <person name="Rousvoal S."/>
            <person name="Samanta M."/>
            <person name="Samson G."/>
            <person name="Schroeder D.C."/>
            <person name="Segurens B."/>
            <person name="Strittmatter M."/>
            <person name="Tonon T."/>
            <person name="Tregear J.W."/>
            <person name="Valentin K."/>
            <person name="von Dassow P."/>
            <person name="Yamagishi T."/>
            <person name="Van de Peer Y."/>
            <person name="Wincker P."/>
        </authorList>
    </citation>
    <scope>NUCLEOTIDE SEQUENCE [LARGE SCALE GENOMIC DNA]</scope>
    <source>
        <strain evidence="6">Ec32 / CCAP1310/4</strain>
    </source>
</reference>
<feature type="repeat" description="PPR" evidence="2">
    <location>
        <begin position="187"/>
        <end position="221"/>
    </location>
</feature>
<dbReference type="Pfam" id="PF01535">
    <property type="entry name" value="PPR"/>
    <property type="match status" value="4"/>
</dbReference>
<feature type="region of interest" description="Disordered" evidence="3">
    <location>
        <begin position="221"/>
        <end position="279"/>
    </location>
</feature>
<feature type="compositionally biased region" description="Basic and acidic residues" evidence="3">
    <location>
        <begin position="815"/>
        <end position="831"/>
    </location>
</feature>
<dbReference type="InterPro" id="IPR033443">
    <property type="entry name" value="PROP1-like_PPR_dom"/>
</dbReference>
<dbReference type="STRING" id="2880.D7FK86"/>
<dbReference type="Pfam" id="PF17177">
    <property type="entry name" value="PPR_long"/>
    <property type="match status" value="1"/>
</dbReference>
<name>D7FK86_ECTSI</name>
<dbReference type="EMBL" id="FN648013">
    <property type="protein sequence ID" value="CBJ29291.1"/>
    <property type="molecule type" value="Genomic_DNA"/>
</dbReference>
<feature type="region of interest" description="Disordered" evidence="3">
    <location>
        <begin position="750"/>
        <end position="833"/>
    </location>
</feature>
<feature type="repeat" description="PPR" evidence="2">
    <location>
        <begin position="534"/>
        <end position="564"/>
    </location>
</feature>
<feature type="repeat" description="PPR" evidence="2">
    <location>
        <begin position="467"/>
        <end position="501"/>
    </location>
</feature>
<evidence type="ECO:0000256" key="1">
    <source>
        <dbReference type="ARBA" id="ARBA00022737"/>
    </source>
</evidence>
<feature type="compositionally biased region" description="Basic and acidic residues" evidence="3">
    <location>
        <begin position="270"/>
        <end position="279"/>
    </location>
</feature>
<feature type="domain" description="PROP1-like PPR" evidence="4">
    <location>
        <begin position="618"/>
        <end position="739"/>
    </location>
</feature>
<dbReference type="InterPro" id="IPR002885">
    <property type="entry name" value="PPR_rpt"/>
</dbReference>
<dbReference type="PANTHER" id="PTHR47447">
    <property type="entry name" value="OS03G0856100 PROTEIN"/>
    <property type="match status" value="1"/>
</dbReference>
<feature type="repeat" description="PPR" evidence="2">
    <location>
        <begin position="124"/>
        <end position="154"/>
    </location>
</feature>
<feature type="repeat" description="PPR" evidence="2">
    <location>
        <begin position="89"/>
        <end position="123"/>
    </location>
</feature>
<feature type="compositionally biased region" description="Acidic residues" evidence="3">
    <location>
        <begin position="254"/>
        <end position="269"/>
    </location>
</feature>
<dbReference type="InterPro" id="IPR011990">
    <property type="entry name" value="TPR-like_helical_dom_sf"/>
</dbReference>
<feature type="repeat" description="PPR" evidence="2">
    <location>
        <begin position="635"/>
        <end position="669"/>
    </location>
</feature>
<dbReference type="PROSITE" id="PS51375">
    <property type="entry name" value="PPR"/>
    <property type="match status" value="7"/>
</dbReference>
<dbReference type="Proteomes" id="UP000002630">
    <property type="component" value="Linkage Group LG12"/>
</dbReference>
<organism evidence="5 6">
    <name type="scientific">Ectocarpus siliculosus</name>
    <name type="common">Brown alga</name>
    <name type="synonym">Conferva siliculosa</name>
    <dbReference type="NCBI Taxonomy" id="2880"/>
    <lineage>
        <taxon>Eukaryota</taxon>
        <taxon>Sar</taxon>
        <taxon>Stramenopiles</taxon>
        <taxon>Ochrophyta</taxon>
        <taxon>PX clade</taxon>
        <taxon>Phaeophyceae</taxon>
        <taxon>Ectocarpales</taxon>
        <taxon>Ectocarpaceae</taxon>
        <taxon>Ectocarpus</taxon>
    </lineage>
</organism>
<keyword evidence="6" id="KW-1185">Reference proteome</keyword>
<feature type="compositionally biased region" description="Low complexity" evidence="3">
    <location>
        <begin position="798"/>
        <end position="814"/>
    </location>
</feature>
<dbReference type="InParanoid" id="D7FK86"/>
<accession>D7FK86</accession>
<evidence type="ECO:0000313" key="6">
    <source>
        <dbReference type="Proteomes" id="UP000002630"/>
    </source>
</evidence>
<dbReference type="Pfam" id="PF13812">
    <property type="entry name" value="PPR_3"/>
    <property type="match status" value="1"/>
</dbReference>
<dbReference type="PANTHER" id="PTHR47447:SF17">
    <property type="entry name" value="OS12G0638900 PROTEIN"/>
    <property type="match status" value="1"/>
</dbReference>
<sequence>MRKAGGRLAPSRSSFNICLNACRHGRQRDKVMSVLELMVQDGIPPSGKSYSSALQACAKDGNVPDARKMLGWMWTSPDLEGGVKGLRPTTWGYNCAMEACARSGDWGSAVELMDEMRTRGLSHDAFTYGAALEACGRTGNWQKAEAIVEQMADAYTESLEGANGSGDDDAGGGVFAHSGKKSSLSPTAVHCNALLQAYSRGKRVDKALRLLDEMLAVAPALPSSATPPPVLSAAAAAAPEENLVSTRIGKEESTADDGGEGSRDDDDNDDRSALLRWDPRLPLPRPDAVSFGTVIDGCSRARLADEAVCLLKVMGEERIGGTAPIAGGGGGGSEMWRSGGGGGSGGGSGDTPLLPPNVHCLTAAITACGRANRLELAIAVLREAAVLEDAWLDEQGRGVEADAGIAASGGRSSVNETAKFNSGKLAGGEDAEATIDGDKSATAGAVAAWDGSETSTAEGPLRARSSLQPAFNAAINACVKAGSHGEARLLMRDMGERGLRPGREAFNSLLVACSTSYEAMNILAEMERARVAPDVASYTAAIGACSRGGDLPAALGLFEAMRRPSPPGAAAAAARVVEPGTGDGGAGGRAATVRAAPMADAQAYGAAAAACARGLDHRGALRLLGEMREARLRPGRPMFGAVIDACARRGKWEEATALLEEMTASGVAPSLRHYSSAIFACALGENPGKGLELLSVMRKKRVSPNSTCVNAAIHGFALLGDWEKSLEILSNMERTYHVVPDSAGLALFDRMRSYPPNPPRSGGGGSGGGEKASAASHSTKRHPRTFLRVSLPNGGGAAAMVQPAAPAAPARQRQSARDAGADSADSVEKSGGEVVGGAVACRERAGVAGGEGISTAHPRSAVAATEGAEVSAAVGAGKGKGQGGRSAFRASSPPRPDTASYNTVIAAVASAWGWGGRGQATALLREMGFLQARCRRDWCEEKLSVRAGQWRSADRGMRGGGDIGSDGPRLLGERRLISNGHIRNTTPDCLS</sequence>